<name>A0A1D6JZA6_MAIZE</name>
<feature type="compositionally biased region" description="Polar residues" evidence="1">
    <location>
        <begin position="123"/>
        <end position="142"/>
    </location>
</feature>
<evidence type="ECO:0000313" key="2">
    <source>
        <dbReference type="EMBL" id="ONL96928.1"/>
    </source>
</evidence>
<proteinExistence type="predicted"/>
<sequence>MWVAYNVVTHFLLHCTDCKAQAHWRVRPPEDYAIQGVRKWLIGASRLGDGGQRESRARRRPCIVATHSVPPFHHRSIAVSSHSFLRWHSFPSSIPPAPAPASLIRSFLLAVPPPPYSTTSSSAPNVDASSAMPSDRPSSPNISLPHMPAAAASHPARTPPPCTRAWMPLHAYYGRGTPTIEAPIHDPIPNPASNLPQSAVNLPPNIFPLYIVVSAIKDLTEARPPNHYHSPPIHWSRETLEALRRSSLICSLLQRGESHLMFGTFCFLGMWVHFGCFRGSGKHFALYIFLHLFNVGPQMI</sequence>
<dbReference type="AlphaFoldDB" id="A0A1D6JZA6"/>
<organism evidence="2">
    <name type="scientific">Zea mays</name>
    <name type="common">Maize</name>
    <dbReference type="NCBI Taxonomy" id="4577"/>
    <lineage>
        <taxon>Eukaryota</taxon>
        <taxon>Viridiplantae</taxon>
        <taxon>Streptophyta</taxon>
        <taxon>Embryophyta</taxon>
        <taxon>Tracheophyta</taxon>
        <taxon>Spermatophyta</taxon>
        <taxon>Magnoliopsida</taxon>
        <taxon>Liliopsida</taxon>
        <taxon>Poales</taxon>
        <taxon>Poaceae</taxon>
        <taxon>PACMAD clade</taxon>
        <taxon>Panicoideae</taxon>
        <taxon>Andropogonodae</taxon>
        <taxon>Andropogoneae</taxon>
        <taxon>Tripsacinae</taxon>
        <taxon>Zea</taxon>
    </lineage>
</organism>
<dbReference type="InParanoid" id="A0A1D6JZA6"/>
<evidence type="ECO:0000256" key="1">
    <source>
        <dbReference type="SAM" id="MobiDB-lite"/>
    </source>
</evidence>
<protein>
    <submittedName>
        <fullName evidence="2">Uncharacterized protein</fullName>
    </submittedName>
</protein>
<dbReference type="EMBL" id="CM007647">
    <property type="protein sequence ID" value="ONL96928.1"/>
    <property type="molecule type" value="Genomic_DNA"/>
</dbReference>
<reference evidence="2" key="1">
    <citation type="submission" date="2015-12" db="EMBL/GenBank/DDBJ databases">
        <title>Update maize B73 reference genome by single molecule sequencing technologies.</title>
        <authorList>
            <consortium name="Maize Genome Sequencing Project"/>
            <person name="Ware D."/>
        </authorList>
    </citation>
    <scope>NUCLEOTIDE SEQUENCE [LARGE SCALE GENOMIC DNA]</scope>
    <source>
        <tissue evidence="2">Seedling</tissue>
    </source>
</reference>
<feature type="region of interest" description="Disordered" evidence="1">
    <location>
        <begin position="117"/>
        <end position="156"/>
    </location>
</feature>
<accession>A0A1D6JZA6</accession>
<gene>
    <name evidence="2" type="ORF">ZEAMMB73_Zm00001d028748</name>
</gene>
<dbReference type="ExpressionAtlas" id="A0A1D6JZA6">
    <property type="expression patterns" value="baseline and differential"/>
</dbReference>